<reference evidence="1 2" key="1">
    <citation type="submission" date="2014-04" db="EMBL/GenBank/DDBJ databases">
        <authorList>
            <consortium name="DOE Joint Genome Institute"/>
            <person name="Kuo A."/>
            <person name="Ruytinx J."/>
            <person name="Rineau F."/>
            <person name="Colpaert J."/>
            <person name="Kohler A."/>
            <person name="Nagy L.G."/>
            <person name="Floudas D."/>
            <person name="Copeland A."/>
            <person name="Barry K.W."/>
            <person name="Cichocki N."/>
            <person name="Veneault-Fourrey C."/>
            <person name="LaButti K."/>
            <person name="Lindquist E.A."/>
            <person name="Lipzen A."/>
            <person name="Lundell T."/>
            <person name="Morin E."/>
            <person name="Murat C."/>
            <person name="Sun H."/>
            <person name="Tunlid A."/>
            <person name="Henrissat B."/>
            <person name="Grigoriev I.V."/>
            <person name="Hibbett D.S."/>
            <person name="Martin F."/>
            <person name="Nordberg H.P."/>
            <person name="Cantor M.N."/>
            <person name="Hua S.X."/>
        </authorList>
    </citation>
    <scope>NUCLEOTIDE SEQUENCE [LARGE SCALE GENOMIC DNA]</scope>
    <source>
        <strain evidence="1 2">UH-Slu-Lm8-n1</strain>
    </source>
</reference>
<dbReference type="HOGENOM" id="CLU_1078390_0_0_1"/>
<evidence type="ECO:0000313" key="1">
    <source>
        <dbReference type="EMBL" id="KIK32195.1"/>
    </source>
</evidence>
<organism evidence="1 2">
    <name type="scientific">Suillus luteus UH-Slu-Lm8-n1</name>
    <dbReference type="NCBI Taxonomy" id="930992"/>
    <lineage>
        <taxon>Eukaryota</taxon>
        <taxon>Fungi</taxon>
        <taxon>Dikarya</taxon>
        <taxon>Basidiomycota</taxon>
        <taxon>Agaricomycotina</taxon>
        <taxon>Agaricomycetes</taxon>
        <taxon>Agaricomycetidae</taxon>
        <taxon>Boletales</taxon>
        <taxon>Suillineae</taxon>
        <taxon>Suillaceae</taxon>
        <taxon>Suillus</taxon>
    </lineage>
</organism>
<keyword evidence="2" id="KW-1185">Reference proteome</keyword>
<evidence type="ECO:0000313" key="2">
    <source>
        <dbReference type="Proteomes" id="UP000054485"/>
    </source>
</evidence>
<reference evidence="2" key="2">
    <citation type="submission" date="2015-01" db="EMBL/GenBank/DDBJ databases">
        <title>Evolutionary Origins and Diversification of the Mycorrhizal Mutualists.</title>
        <authorList>
            <consortium name="DOE Joint Genome Institute"/>
            <consortium name="Mycorrhizal Genomics Consortium"/>
            <person name="Kohler A."/>
            <person name="Kuo A."/>
            <person name="Nagy L.G."/>
            <person name="Floudas D."/>
            <person name="Copeland A."/>
            <person name="Barry K.W."/>
            <person name="Cichocki N."/>
            <person name="Veneault-Fourrey C."/>
            <person name="LaButti K."/>
            <person name="Lindquist E.A."/>
            <person name="Lipzen A."/>
            <person name="Lundell T."/>
            <person name="Morin E."/>
            <person name="Murat C."/>
            <person name="Riley R."/>
            <person name="Ohm R."/>
            <person name="Sun H."/>
            <person name="Tunlid A."/>
            <person name="Henrissat B."/>
            <person name="Grigoriev I.V."/>
            <person name="Hibbett D.S."/>
            <person name="Martin F."/>
        </authorList>
    </citation>
    <scope>NUCLEOTIDE SEQUENCE [LARGE SCALE GENOMIC DNA]</scope>
    <source>
        <strain evidence="2">UH-Slu-Lm8-n1</strain>
    </source>
</reference>
<sequence>MGGNLDVNAFNSPMGQFNSMSNLGLGPDNQPAGLPRGHGRRHSVNVVNKPSPAQRSISFPYSGQNGFNDGFAPPPSFGGHSRTTLLKADSSWRINGGVGAIQGNNAFAADLAQAQEGNDALNQQSPPSKAIVDTATSAASHVSEEVASALEYVSSGFSYMFLSTPHVSTDNVNVVGTAEQSSTTSAIEPIVAETQAESIQGTPSPDVTVATPQIAPVVPILILPVNDYMLNESASPLLGNWCKRFFGLWFIGCNNLCS</sequence>
<accession>A0A0C9Z459</accession>
<dbReference type="InParanoid" id="A0A0C9Z459"/>
<dbReference type="Proteomes" id="UP000054485">
    <property type="component" value="Unassembled WGS sequence"/>
</dbReference>
<dbReference type="OrthoDB" id="372421at2759"/>
<proteinExistence type="predicted"/>
<dbReference type="AlphaFoldDB" id="A0A0C9Z459"/>
<name>A0A0C9Z459_9AGAM</name>
<dbReference type="STRING" id="930992.A0A0C9Z459"/>
<protein>
    <submittedName>
        <fullName evidence="1">Uncharacterized protein</fullName>
    </submittedName>
</protein>
<gene>
    <name evidence="1" type="ORF">CY34DRAFT_19214</name>
</gene>
<dbReference type="EMBL" id="KN836347">
    <property type="protein sequence ID" value="KIK32195.1"/>
    <property type="molecule type" value="Genomic_DNA"/>
</dbReference>